<evidence type="ECO:0000256" key="1">
    <source>
        <dbReference type="ARBA" id="ARBA00005964"/>
    </source>
</evidence>
<protein>
    <recommendedName>
        <fullName evidence="3">Carboxylesterase type B domain-containing protein</fullName>
    </recommendedName>
</protein>
<evidence type="ECO:0000259" key="3">
    <source>
        <dbReference type="Pfam" id="PF00135"/>
    </source>
</evidence>
<dbReference type="SUPFAM" id="SSF53474">
    <property type="entry name" value="alpha/beta-Hydrolases"/>
    <property type="match status" value="1"/>
</dbReference>
<dbReference type="GO" id="GO:0005615">
    <property type="term" value="C:extracellular space"/>
    <property type="evidence" value="ECO:0007669"/>
    <property type="project" value="TreeGrafter"/>
</dbReference>
<feature type="domain" description="Carboxylesterase type B" evidence="3">
    <location>
        <begin position="2"/>
        <end position="294"/>
    </location>
</feature>
<dbReference type="Gene3D" id="3.40.50.1820">
    <property type="entry name" value="alpha/beta hydrolase"/>
    <property type="match status" value="1"/>
</dbReference>
<dbReference type="GO" id="GO:0005886">
    <property type="term" value="C:plasma membrane"/>
    <property type="evidence" value="ECO:0007669"/>
    <property type="project" value="TreeGrafter"/>
</dbReference>
<dbReference type="InterPro" id="IPR002018">
    <property type="entry name" value="CarbesteraseB"/>
</dbReference>
<evidence type="ECO:0000313" key="4">
    <source>
        <dbReference type="EMBL" id="NDV34321.1"/>
    </source>
</evidence>
<dbReference type="GO" id="GO:0019695">
    <property type="term" value="P:choline metabolic process"/>
    <property type="evidence" value="ECO:0007669"/>
    <property type="project" value="TreeGrafter"/>
</dbReference>
<keyword evidence="2" id="KW-0378">Hydrolase</keyword>
<name>A0A6B2LBR3_9EUKA</name>
<dbReference type="InterPro" id="IPR050654">
    <property type="entry name" value="AChE-related_enzymes"/>
</dbReference>
<dbReference type="EMBL" id="GIBP01005352">
    <property type="protein sequence ID" value="NDV34321.1"/>
    <property type="molecule type" value="Transcribed_RNA"/>
</dbReference>
<dbReference type="Pfam" id="PF00135">
    <property type="entry name" value="COesterase"/>
    <property type="match status" value="1"/>
</dbReference>
<dbReference type="PANTHER" id="PTHR43918:SF4">
    <property type="entry name" value="CARBOXYLIC ESTER HYDROLASE"/>
    <property type="match status" value="1"/>
</dbReference>
<dbReference type="AlphaFoldDB" id="A0A6B2LBR3"/>
<organism evidence="4">
    <name type="scientific">Arcella intermedia</name>
    <dbReference type="NCBI Taxonomy" id="1963864"/>
    <lineage>
        <taxon>Eukaryota</taxon>
        <taxon>Amoebozoa</taxon>
        <taxon>Tubulinea</taxon>
        <taxon>Elardia</taxon>
        <taxon>Arcellinida</taxon>
        <taxon>Sphaerothecina</taxon>
        <taxon>Arcellidae</taxon>
        <taxon>Arcella</taxon>
    </lineage>
</organism>
<reference evidence="4" key="1">
    <citation type="journal article" date="2020" name="J. Eukaryot. Microbiol.">
        <title>De novo Sequencing, Assembly and Annotation of the Transcriptome for the Free-Living Testate Amoeba Arcella intermedia.</title>
        <authorList>
            <person name="Ribeiro G.M."/>
            <person name="Porfirio-Sousa A.L."/>
            <person name="Maurer-Alcala X.X."/>
            <person name="Katz L.A."/>
            <person name="Lahr D.J.G."/>
        </authorList>
    </citation>
    <scope>NUCLEOTIDE SEQUENCE</scope>
</reference>
<dbReference type="PANTHER" id="PTHR43918">
    <property type="entry name" value="ACETYLCHOLINESTERASE"/>
    <property type="match status" value="1"/>
</dbReference>
<evidence type="ECO:0000256" key="2">
    <source>
        <dbReference type="ARBA" id="ARBA00022801"/>
    </source>
</evidence>
<comment type="similarity">
    <text evidence="1">Belongs to the type-B carboxylesterase/lipase family.</text>
</comment>
<dbReference type="GO" id="GO:0003990">
    <property type="term" value="F:acetylcholinesterase activity"/>
    <property type="evidence" value="ECO:0007669"/>
    <property type="project" value="TreeGrafter"/>
</dbReference>
<sequence length="302" mass="33755">MESGTCDSPDFFTPLDQAYAWGYEYAAMLGCNDRSNILNCLRAVPTETFLNLNFPSTPANAPRLYPLMPWAAVIDGVALPGLPLDLIKAGKFQKVPLVVGTNHDEGDIFLFAFAAAFPNVSLPITEEVLRTLLHRFFNDSATELIIAEYQDQPTWEVACSLILRDFFFGCSARRIAAAFSKFGGASPAYLYHFTFDPDWIDYKILGQYHSSEIEFVFNNPWPPLVHEFDANCKTMAAAMGKYWDNLARFKNPNGDGSSGLPKWSVYDPSTEPIVRLDVPVVPENDYLGGVCDFWDKIQEASN</sequence>
<dbReference type="GO" id="GO:0006581">
    <property type="term" value="P:acetylcholine catabolic process"/>
    <property type="evidence" value="ECO:0007669"/>
    <property type="project" value="TreeGrafter"/>
</dbReference>
<dbReference type="InterPro" id="IPR029058">
    <property type="entry name" value="AB_hydrolase_fold"/>
</dbReference>
<proteinExistence type="inferred from homology"/>
<accession>A0A6B2LBR3</accession>